<name>A0AB39LIY8_9ACTN</name>
<dbReference type="AlphaFoldDB" id="A0AB39LIY8"/>
<evidence type="ECO:0000313" key="1">
    <source>
        <dbReference type="EMBL" id="XDP93859.1"/>
    </source>
</evidence>
<protein>
    <submittedName>
        <fullName evidence="1">Uncharacterized protein</fullName>
    </submittedName>
</protein>
<gene>
    <name evidence="1" type="ORF">AB5J57_10080</name>
</gene>
<reference evidence="1" key="1">
    <citation type="submission" date="2024-07" db="EMBL/GenBank/DDBJ databases">
        <authorList>
            <person name="Yu S.T."/>
        </authorList>
    </citation>
    <scope>NUCLEOTIDE SEQUENCE</scope>
    <source>
        <strain evidence="1">R02</strain>
    </source>
</reference>
<organism evidence="1">
    <name type="scientific">Streptomyces sp. R02</name>
    <dbReference type="NCBI Taxonomy" id="3238623"/>
    <lineage>
        <taxon>Bacteria</taxon>
        <taxon>Bacillati</taxon>
        <taxon>Actinomycetota</taxon>
        <taxon>Actinomycetes</taxon>
        <taxon>Kitasatosporales</taxon>
        <taxon>Streptomycetaceae</taxon>
        <taxon>Streptomyces</taxon>
    </lineage>
</organism>
<proteinExistence type="predicted"/>
<sequence>MAYLAVFEGKGGHAVDRSVLALALRTDWPGADVSVSSDDTPGRDVRDVTWRYEEAGHRLEGRSHADGTCLYLEGPLHLAVRFAVWYRRLVPPAEELILCDDAYGFAVTVDVEVIPATVEWAVRAHE</sequence>
<dbReference type="RefSeq" id="WP_369155723.1">
    <property type="nucleotide sequence ID" value="NZ_CP163429.1"/>
</dbReference>
<dbReference type="EMBL" id="CP163429">
    <property type="protein sequence ID" value="XDP93859.1"/>
    <property type="molecule type" value="Genomic_DNA"/>
</dbReference>
<accession>A0AB39LIY8</accession>